<dbReference type="Proteomes" id="UP000034681">
    <property type="component" value="Unassembled WGS sequence"/>
</dbReference>
<sequence length="206" mass="22348">MAKLSTDLNQFFFDQDRGEMVTLADLLEFSGERAFGVLFVLTSFPSALPLPAPGYSTPFGLLIFLLAGQMILGRDTPWFPSKWLQWSVPLAMTQKVLKLGLPWLSKLETITRPRFTFLCTHATAKVVIGCALALMGISMMITIPGTNTLPAMGVFVTGFSLIEDDGAVTLAGLTLCLMGFILSTGIIIALVFFGSNFVDVIKGWLG</sequence>
<evidence type="ECO:0000313" key="3">
    <source>
        <dbReference type="Proteomes" id="UP000034681"/>
    </source>
</evidence>
<dbReference type="EMBL" id="AJTX02000002">
    <property type="protein sequence ID" value="KKJ01553.1"/>
    <property type="molecule type" value="Genomic_DNA"/>
</dbReference>
<accession>A0A0M2Q2R4</accession>
<dbReference type="eggNOG" id="COG3932">
    <property type="taxonomic scope" value="Bacteria"/>
</dbReference>
<evidence type="ECO:0008006" key="4">
    <source>
        <dbReference type="Google" id="ProtNLM"/>
    </source>
</evidence>
<dbReference type="AlphaFoldDB" id="A0A0M2Q2R4"/>
<dbReference type="InterPro" id="IPR010331">
    <property type="entry name" value="ExoD"/>
</dbReference>
<name>A0A0M2Q2R4_PROHO</name>
<dbReference type="Pfam" id="PF06055">
    <property type="entry name" value="ExoD"/>
    <property type="match status" value="1"/>
</dbReference>
<keyword evidence="3" id="KW-1185">Reference proteome</keyword>
<protein>
    <recommendedName>
        <fullName evidence="4">Exopolysaccharide biosynthesis protein</fullName>
    </recommendedName>
</protein>
<comment type="caution">
    <text evidence="2">The sequence shown here is derived from an EMBL/GenBank/DDBJ whole genome shotgun (WGS) entry which is preliminary data.</text>
</comment>
<proteinExistence type="predicted"/>
<evidence type="ECO:0000313" key="2">
    <source>
        <dbReference type="EMBL" id="KKJ01553.1"/>
    </source>
</evidence>
<dbReference type="PANTHER" id="PTHR41795">
    <property type="entry name" value="EXOPOLYSACCHARIDE SYNTHESIS PROTEIN"/>
    <property type="match status" value="1"/>
</dbReference>
<keyword evidence="1" id="KW-0472">Membrane</keyword>
<keyword evidence="1" id="KW-0812">Transmembrane</keyword>
<dbReference type="STRING" id="317619.GCA_000332315_04170"/>
<evidence type="ECO:0000256" key="1">
    <source>
        <dbReference type="SAM" id="Phobius"/>
    </source>
</evidence>
<dbReference type="OrthoDB" id="484884at2"/>
<feature type="transmembrane region" description="Helical" evidence="1">
    <location>
        <begin position="122"/>
        <end position="146"/>
    </location>
</feature>
<dbReference type="PANTHER" id="PTHR41795:SF1">
    <property type="entry name" value="EXOPOLYSACCHARIDE SYNTHESIS PROTEIN"/>
    <property type="match status" value="1"/>
</dbReference>
<reference evidence="2" key="1">
    <citation type="submission" date="2012-04" db="EMBL/GenBank/DDBJ databases">
        <authorList>
            <person name="Borisov I.G."/>
            <person name="Ivanikova N.V."/>
            <person name="Pinevich A.V."/>
        </authorList>
    </citation>
    <scope>NUCLEOTIDE SEQUENCE</scope>
    <source>
        <strain evidence="2">CALU 1027</strain>
    </source>
</reference>
<keyword evidence="1" id="KW-1133">Transmembrane helix</keyword>
<dbReference type="RefSeq" id="WP_017714304.1">
    <property type="nucleotide sequence ID" value="NZ_KB235941.1"/>
</dbReference>
<gene>
    <name evidence="2" type="ORF">PROH_04445</name>
</gene>
<organism evidence="2 3">
    <name type="scientific">Prochlorothrix hollandica PCC 9006 = CALU 1027</name>
    <dbReference type="NCBI Taxonomy" id="317619"/>
    <lineage>
        <taxon>Bacteria</taxon>
        <taxon>Bacillati</taxon>
        <taxon>Cyanobacteriota</taxon>
        <taxon>Cyanophyceae</taxon>
        <taxon>Prochlorotrichales</taxon>
        <taxon>Prochlorotrichaceae</taxon>
        <taxon>Prochlorothrix</taxon>
    </lineage>
</organism>
<feature type="transmembrane region" description="Helical" evidence="1">
    <location>
        <begin position="166"/>
        <end position="193"/>
    </location>
</feature>
<dbReference type="PIRSF" id="PIRSF033239">
    <property type="entry name" value="ExoD"/>
    <property type="match status" value="1"/>
</dbReference>